<dbReference type="OrthoDB" id="7471569at2"/>
<dbReference type="SUPFAM" id="SSF46785">
    <property type="entry name" value="Winged helix' DNA-binding domain"/>
    <property type="match status" value="1"/>
</dbReference>
<proteinExistence type="predicted"/>
<gene>
    <name evidence="1" type="ORF">DWE98_03145</name>
</gene>
<accession>A0A370LC64</accession>
<comment type="caution">
    <text evidence="1">The sequence shown here is derived from an EMBL/GenBank/DDBJ whole genome shotgun (WGS) entry which is preliminary data.</text>
</comment>
<sequence length="116" mass="12647">MNTLTIRIESLQDVAKAIRATLAAGKAEGSAGLSFVDYETMHRVLSPKRLDVVRAMAGQGPISYREVARRVGRDFKGVHSDLTALIQAGVVDRTEDGVLFPYDALHFEFDIRASAA</sequence>
<name>A0A370LC64_9HYPH</name>
<dbReference type="Pfam" id="PF25212">
    <property type="entry name" value="HVO_A0114"/>
    <property type="match status" value="1"/>
</dbReference>
<dbReference type="InterPro" id="IPR036388">
    <property type="entry name" value="WH-like_DNA-bd_sf"/>
</dbReference>
<dbReference type="Proteomes" id="UP000255207">
    <property type="component" value="Unassembled WGS sequence"/>
</dbReference>
<dbReference type="AlphaFoldDB" id="A0A370LC64"/>
<keyword evidence="2" id="KW-1185">Reference proteome</keyword>
<evidence type="ECO:0000313" key="2">
    <source>
        <dbReference type="Proteomes" id="UP000255207"/>
    </source>
</evidence>
<organism evidence="1 2">
    <name type="scientific">Bosea caraganae</name>
    <dbReference type="NCBI Taxonomy" id="2763117"/>
    <lineage>
        <taxon>Bacteria</taxon>
        <taxon>Pseudomonadati</taxon>
        <taxon>Pseudomonadota</taxon>
        <taxon>Alphaproteobacteria</taxon>
        <taxon>Hyphomicrobiales</taxon>
        <taxon>Boseaceae</taxon>
        <taxon>Bosea</taxon>
    </lineage>
</organism>
<dbReference type="InterPro" id="IPR036390">
    <property type="entry name" value="WH_DNA-bd_sf"/>
</dbReference>
<protein>
    <submittedName>
        <fullName evidence="1">Transcriptional regulator</fullName>
    </submittedName>
</protein>
<evidence type="ECO:0000313" key="1">
    <source>
        <dbReference type="EMBL" id="RDJ29553.1"/>
    </source>
</evidence>
<reference evidence="2" key="1">
    <citation type="submission" date="2018-07" db="EMBL/GenBank/DDBJ databases">
        <authorList>
            <person name="Safronova V.I."/>
            <person name="Chirak E.R."/>
            <person name="Sazanova A.L."/>
        </authorList>
    </citation>
    <scope>NUCLEOTIDE SEQUENCE [LARGE SCALE GENOMIC DNA]</scope>
    <source>
        <strain evidence="2">RCAM04685</strain>
    </source>
</reference>
<dbReference type="EMBL" id="QQTP01000001">
    <property type="protein sequence ID" value="RDJ29553.1"/>
    <property type="molecule type" value="Genomic_DNA"/>
</dbReference>
<dbReference type="RefSeq" id="WP_114827666.1">
    <property type="nucleotide sequence ID" value="NZ_QQTO01000019.1"/>
</dbReference>
<dbReference type="Gene3D" id="1.10.10.10">
    <property type="entry name" value="Winged helix-like DNA-binding domain superfamily/Winged helix DNA-binding domain"/>
    <property type="match status" value="1"/>
</dbReference>